<evidence type="ECO:0000256" key="4">
    <source>
        <dbReference type="ARBA" id="ARBA00022679"/>
    </source>
</evidence>
<dbReference type="GO" id="GO:0003677">
    <property type="term" value="F:DNA binding"/>
    <property type="evidence" value="ECO:0007669"/>
    <property type="project" value="TreeGrafter"/>
</dbReference>
<dbReference type="InterPro" id="IPR050390">
    <property type="entry name" value="C5-Methyltransferase"/>
</dbReference>
<dbReference type="GO" id="GO:0003886">
    <property type="term" value="F:DNA (cytosine-5-)-methyltransferase activity"/>
    <property type="evidence" value="ECO:0007669"/>
    <property type="project" value="UniProtKB-EC"/>
</dbReference>
<dbReference type="GO" id="GO:0099018">
    <property type="term" value="P:symbiont-mediated evasion of host restriction-modification system"/>
    <property type="evidence" value="ECO:0007669"/>
    <property type="project" value="UniProtKB-KW"/>
</dbReference>
<dbReference type="GO" id="GO:0032259">
    <property type="term" value="P:methylation"/>
    <property type="evidence" value="ECO:0007669"/>
    <property type="project" value="UniProtKB-KW"/>
</dbReference>
<keyword evidence="6" id="KW-0899">Viral immunoevasion</keyword>
<dbReference type="EC" id="2.1.1.37" evidence="1"/>
<dbReference type="EMBL" id="BK015393">
    <property type="protein sequence ID" value="DAE04714.1"/>
    <property type="molecule type" value="Genomic_DNA"/>
</dbReference>
<protein>
    <recommendedName>
        <fullName evidence="1">DNA (cytosine-5-)-methyltransferase</fullName>
        <ecNumber evidence="1">2.1.1.37</ecNumber>
    </recommendedName>
</protein>
<organism evidence="9">
    <name type="scientific">Siphoviridae sp. ctFSL3</name>
    <dbReference type="NCBI Taxonomy" id="2825404"/>
    <lineage>
        <taxon>Viruses</taxon>
        <taxon>Duplodnaviria</taxon>
        <taxon>Heunggongvirae</taxon>
        <taxon>Uroviricota</taxon>
        <taxon>Caudoviricetes</taxon>
    </lineage>
</organism>
<comment type="similarity">
    <text evidence="8">Belongs to the class I-like SAM-binding methyltransferase superfamily. C5-methyltransferase family.</text>
</comment>
<keyword evidence="2 8" id="KW-0489">Methyltransferase</keyword>
<accession>A0A8S5PCL1</accession>
<dbReference type="GO" id="GO:0044027">
    <property type="term" value="P:negative regulation of gene expression via chromosomal CpG island methylation"/>
    <property type="evidence" value="ECO:0007669"/>
    <property type="project" value="TreeGrafter"/>
</dbReference>
<dbReference type="GO" id="GO:0052170">
    <property type="term" value="P:symbiont-mediated suppression of host innate immune response"/>
    <property type="evidence" value="ECO:0007669"/>
    <property type="project" value="UniProtKB-KW"/>
</dbReference>
<dbReference type="Pfam" id="PF00145">
    <property type="entry name" value="DNA_methylase"/>
    <property type="match status" value="2"/>
</dbReference>
<proteinExistence type="inferred from homology"/>
<evidence type="ECO:0000313" key="9">
    <source>
        <dbReference type="EMBL" id="DAE04714.1"/>
    </source>
</evidence>
<evidence type="ECO:0000256" key="7">
    <source>
        <dbReference type="ARBA" id="ARBA00033479"/>
    </source>
</evidence>
<feature type="active site" evidence="8">
    <location>
        <position position="75"/>
    </location>
</feature>
<dbReference type="PROSITE" id="PS51679">
    <property type="entry name" value="SAM_MT_C5"/>
    <property type="match status" value="1"/>
</dbReference>
<evidence type="ECO:0000256" key="1">
    <source>
        <dbReference type="ARBA" id="ARBA00011975"/>
    </source>
</evidence>
<dbReference type="Gene3D" id="3.40.50.150">
    <property type="entry name" value="Vaccinia Virus protein VP39"/>
    <property type="match status" value="1"/>
</dbReference>
<evidence type="ECO:0000256" key="2">
    <source>
        <dbReference type="ARBA" id="ARBA00022603"/>
    </source>
</evidence>
<keyword evidence="3" id="KW-0945">Host-virus interaction</keyword>
<dbReference type="Gene3D" id="3.90.120.10">
    <property type="entry name" value="DNA Methylase, subunit A, domain 2"/>
    <property type="match status" value="1"/>
</dbReference>
<evidence type="ECO:0000256" key="8">
    <source>
        <dbReference type="PROSITE-ProRule" id="PRU01016"/>
    </source>
</evidence>
<dbReference type="SUPFAM" id="SSF53335">
    <property type="entry name" value="S-adenosyl-L-methionine-dependent methyltransferases"/>
    <property type="match status" value="1"/>
</dbReference>
<keyword evidence="5 8" id="KW-0949">S-adenosyl-L-methionine</keyword>
<reference evidence="9" key="1">
    <citation type="journal article" date="2021" name="Proc. Natl. Acad. Sci. U.S.A.">
        <title>A Catalog of Tens of Thousands of Viruses from Human Metagenomes Reveals Hidden Associations with Chronic Diseases.</title>
        <authorList>
            <person name="Tisza M.J."/>
            <person name="Buck C.B."/>
        </authorList>
    </citation>
    <scope>NUCLEOTIDE SEQUENCE</scope>
    <source>
        <strain evidence="9">CtFSL3</strain>
    </source>
</reference>
<evidence type="ECO:0000256" key="6">
    <source>
        <dbReference type="ARBA" id="ARBA00023280"/>
    </source>
</evidence>
<dbReference type="InterPro" id="IPR001525">
    <property type="entry name" value="C5_MeTfrase"/>
</dbReference>
<sequence length="654" mass="70491">MAKQLTLGSLFDGSGGFPLGGILAGVLPVWASEIEPFAIRVTTKRMPFLKHYGDISGMDGGKIEPVDIITFGSPCQDMSVAGKRSGLDGSRSCLFYEAIRIVKEMRRATNGEYPRYIVWENVPGAFSSNGGYDFKAVLEAVIGVVQADAEVPMPGKGGWAYADCIVGDGWSVAYRVLDAQYWGVPQRRRRINLVADFAGRGAADILFKSEGVSGYSSARFRAWQRAANHITDRAGTPSIAFDGYNGAIDETAATLGVNCGMSSGRNGVVENESGAEVFENHSMDTRYTGPVTVAQTVSAMYGMGGNNQPFVVEGETPKTLKIRAGCEGGGKGALVQDNKSATLSCNNDQTLFEPMSWNGEKVAPTLTKQNAGGNQRMPDKDNFNCVLEPFGISAKDSNAMRSANPKSGIYKATTARTLDGNGGSPACNQGGIAIVCVEKGERAICIQGSMIGRKDENGPQGDGLNEDVSFTLNATDRHAVYAMTTGSFQQVEEGKSPTLMARDYKDPNAVCYGIGRDAFNQGKNAKFTPSFEEERQPTLVAKGPGAVMNGGESLYTVRRLTPTECARLQGFPDWWCSQLDTPKPTDEEVYFWYKVFNTYARVTGTGKPKTARQIRAWLANPHTDSAEYKMWGNGVALPCVYFVLSGIVWANGKD</sequence>
<dbReference type="PANTHER" id="PTHR10629:SF52">
    <property type="entry name" value="DNA (CYTOSINE-5)-METHYLTRANSFERASE 1"/>
    <property type="match status" value="1"/>
</dbReference>
<keyword evidence="7" id="KW-1258">Restriction-modification system evasion by virus</keyword>
<evidence type="ECO:0000256" key="5">
    <source>
        <dbReference type="ARBA" id="ARBA00022691"/>
    </source>
</evidence>
<evidence type="ECO:0000256" key="3">
    <source>
        <dbReference type="ARBA" id="ARBA00022632"/>
    </source>
</evidence>
<dbReference type="InterPro" id="IPR029063">
    <property type="entry name" value="SAM-dependent_MTases_sf"/>
</dbReference>
<dbReference type="PROSITE" id="PS00094">
    <property type="entry name" value="C5_MTASE_1"/>
    <property type="match status" value="1"/>
</dbReference>
<name>A0A8S5PCL1_9CAUD</name>
<dbReference type="InterPro" id="IPR018117">
    <property type="entry name" value="C5_DNA_meth_AS"/>
</dbReference>
<keyword evidence="3" id="KW-1090">Inhibition of host innate immune response by virus</keyword>
<keyword evidence="4 8" id="KW-0808">Transferase</keyword>
<dbReference type="PANTHER" id="PTHR10629">
    <property type="entry name" value="CYTOSINE-SPECIFIC METHYLTRANSFERASE"/>
    <property type="match status" value="1"/>
</dbReference>
<dbReference type="PRINTS" id="PR00105">
    <property type="entry name" value="C5METTRFRASE"/>
</dbReference>